<dbReference type="EMBL" id="CP114014">
    <property type="protein sequence ID" value="XAY05668.1"/>
    <property type="molecule type" value="Genomic_DNA"/>
</dbReference>
<dbReference type="InterPro" id="IPR032710">
    <property type="entry name" value="NTF2-like_dom_sf"/>
</dbReference>
<gene>
    <name evidence="2" type="ORF">DSM112329_02526</name>
</gene>
<accession>A0AAU7AVN9</accession>
<reference evidence="2" key="1">
    <citation type="submission" date="2022-12" db="EMBL/GenBank/DDBJ databases">
        <title>Paraconexibacter alkalitolerans sp. nov. and Baekduia alba sp. nov., isolated from soil and emended description of the genera Paraconexibacter (Chun et al., 2020) and Baekduia (An et al., 2020).</title>
        <authorList>
            <person name="Vieira S."/>
            <person name="Huber K.J."/>
            <person name="Geppert A."/>
            <person name="Wolf J."/>
            <person name="Neumann-Schaal M."/>
            <person name="Muesken M."/>
            <person name="Overmann J."/>
        </authorList>
    </citation>
    <scope>NUCLEOTIDE SEQUENCE</scope>
    <source>
        <strain evidence="2">AEG42_29</strain>
    </source>
</reference>
<name>A0AAU7AVN9_9ACTN</name>
<dbReference type="InterPro" id="IPR048469">
    <property type="entry name" value="YchJ-like_M"/>
</dbReference>
<evidence type="ECO:0000259" key="1">
    <source>
        <dbReference type="Pfam" id="PF17775"/>
    </source>
</evidence>
<dbReference type="Gene3D" id="3.10.450.50">
    <property type="match status" value="1"/>
</dbReference>
<dbReference type="Pfam" id="PF17775">
    <property type="entry name" value="YchJ_M-like"/>
    <property type="match status" value="1"/>
</dbReference>
<feature type="domain" description="YchJ-like middle NTF2-like" evidence="1">
    <location>
        <begin position="1"/>
        <end position="91"/>
    </location>
</feature>
<protein>
    <recommendedName>
        <fullName evidence="1">YchJ-like middle NTF2-like domain-containing protein</fullName>
    </recommendedName>
</protein>
<dbReference type="KEGG" id="parq:DSM112329_02526"/>
<proteinExistence type="predicted"/>
<sequence length="94" mass="10852">MRSRFSAFAVCDPVYLLASWHPSTRPATLDLDLDLQWRRLEIVAVTAGAEDDRTGTVDFVAHYWDTSARERGRLDEHSEFVREDGQWYYVGSVD</sequence>
<organism evidence="2">
    <name type="scientific">Paraconexibacter sp. AEG42_29</name>
    <dbReference type="NCBI Taxonomy" id="2997339"/>
    <lineage>
        <taxon>Bacteria</taxon>
        <taxon>Bacillati</taxon>
        <taxon>Actinomycetota</taxon>
        <taxon>Thermoleophilia</taxon>
        <taxon>Solirubrobacterales</taxon>
        <taxon>Paraconexibacteraceae</taxon>
        <taxon>Paraconexibacter</taxon>
    </lineage>
</organism>
<dbReference type="SUPFAM" id="SSF54427">
    <property type="entry name" value="NTF2-like"/>
    <property type="match status" value="1"/>
</dbReference>
<evidence type="ECO:0000313" key="2">
    <source>
        <dbReference type="EMBL" id="XAY05668.1"/>
    </source>
</evidence>
<dbReference type="AlphaFoldDB" id="A0AAU7AVN9"/>